<proteinExistence type="predicted"/>
<reference evidence="2" key="1">
    <citation type="submission" date="2016-11" db="EMBL/GenBank/DDBJ databases">
        <authorList>
            <person name="Varghese N."/>
            <person name="Submissions S."/>
        </authorList>
    </citation>
    <scope>NUCLEOTIDE SEQUENCE [LARGE SCALE GENOMIC DNA]</scope>
    <source>
        <strain evidence="2">DSM 17539</strain>
    </source>
</reference>
<evidence type="ECO:0000313" key="2">
    <source>
        <dbReference type="Proteomes" id="UP000184406"/>
    </source>
</evidence>
<organism evidence="1 2">
    <name type="scientific">Arenibacter palladensis</name>
    <dbReference type="NCBI Taxonomy" id="237373"/>
    <lineage>
        <taxon>Bacteria</taxon>
        <taxon>Pseudomonadati</taxon>
        <taxon>Bacteroidota</taxon>
        <taxon>Flavobacteriia</taxon>
        <taxon>Flavobacteriales</taxon>
        <taxon>Flavobacteriaceae</taxon>
        <taxon>Arenibacter</taxon>
    </lineage>
</organism>
<dbReference type="Proteomes" id="UP000184406">
    <property type="component" value="Unassembled WGS sequence"/>
</dbReference>
<dbReference type="Gene3D" id="2.60.40.10">
    <property type="entry name" value="Immunoglobulins"/>
    <property type="match status" value="1"/>
</dbReference>
<protein>
    <recommendedName>
        <fullName evidence="3">Fibronectin type-III domain-containing protein</fullName>
    </recommendedName>
</protein>
<sequence length="227" mass="24950">MKPITIILCFLALVGCGGKDSPKPPLSAQLVFPEKNSECTTGINVTGTNNSTVQFRWQASDHTESYELRATNLNTNTTQTIVVSGPSANLNIERGAPYSWLVVSKNTEVSETARSETWRFFNAGVETTHAPFPAEVIAPKTGSNIARDINNEVLLEWEGADVDNDLEGYEVYFSTETPPTTLISTLTSGKSDLKVSVEANTIYYWRIVTMDREGNTATNSISEFKVR</sequence>
<dbReference type="OrthoDB" id="789771at2"/>
<accession>A0A1M4T036</accession>
<dbReference type="InterPro" id="IPR013783">
    <property type="entry name" value="Ig-like_fold"/>
</dbReference>
<keyword evidence="2" id="KW-1185">Reference proteome</keyword>
<dbReference type="AlphaFoldDB" id="A0A1M4T036"/>
<evidence type="ECO:0000313" key="1">
    <source>
        <dbReference type="EMBL" id="SHE37811.1"/>
    </source>
</evidence>
<dbReference type="RefSeq" id="WP_072859799.1">
    <property type="nucleotide sequence ID" value="NZ_FQUX01000001.1"/>
</dbReference>
<evidence type="ECO:0008006" key="3">
    <source>
        <dbReference type="Google" id="ProtNLM"/>
    </source>
</evidence>
<dbReference type="EMBL" id="FQUX01000001">
    <property type="protein sequence ID" value="SHE37811.1"/>
    <property type="molecule type" value="Genomic_DNA"/>
</dbReference>
<name>A0A1M4T036_9FLAO</name>
<gene>
    <name evidence="1" type="ORF">SAMN03080594_10193</name>
</gene>
<dbReference type="PROSITE" id="PS51257">
    <property type="entry name" value="PROKAR_LIPOPROTEIN"/>
    <property type="match status" value="1"/>
</dbReference>